<dbReference type="SUPFAM" id="SSF52540">
    <property type="entry name" value="P-loop containing nucleoside triphosphate hydrolases"/>
    <property type="match status" value="1"/>
</dbReference>
<proteinExistence type="predicted"/>
<feature type="region of interest" description="Disordered" evidence="1">
    <location>
        <begin position="759"/>
        <end position="782"/>
    </location>
</feature>
<evidence type="ECO:0000256" key="1">
    <source>
        <dbReference type="SAM" id="MobiDB-lite"/>
    </source>
</evidence>
<dbReference type="Gene3D" id="3.40.50.300">
    <property type="entry name" value="P-loop containing nucleotide triphosphate hydrolases"/>
    <property type="match status" value="1"/>
</dbReference>
<dbReference type="Proteomes" id="UP000733611">
    <property type="component" value="Unassembled WGS sequence"/>
</dbReference>
<evidence type="ECO:0000313" key="4">
    <source>
        <dbReference type="Proteomes" id="UP000733611"/>
    </source>
</evidence>
<dbReference type="GO" id="GO:0005524">
    <property type="term" value="F:ATP binding"/>
    <property type="evidence" value="ECO:0007669"/>
    <property type="project" value="UniProtKB-KW"/>
</dbReference>
<reference evidence="3" key="1">
    <citation type="journal article" date="2021" name="PeerJ">
        <title>Extensive microbial diversity within the chicken gut microbiome revealed by metagenomics and culture.</title>
        <authorList>
            <person name="Gilroy R."/>
            <person name="Ravi A."/>
            <person name="Getino M."/>
            <person name="Pursley I."/>
            <person name="Horton D.L."/>
            <person name="Alikhan N.F."/>
            <person name="Baker D."/>
            <person name="Gharbi K."/>
            <person name="Hall N."/>
            <person name="Watson M."/>
            <person name="Adriaenssens E.M."/>
            <person name="Foster-Nyarko E."/>
            <person name="Jarju S."/>
            <person name="Secka A."/>
            <person name="Antonio M."/>
            <person name="Oren A."/>
            <person name="Chaudhuri R.R."/>
            <person name="La Ragione R."/>
            <person name="Hildebrand F."/>
            <person name="Pallen M.J."/>
        </authorList>
    </citation>
    <scope>NUCLEOTIDE SEQUENCE</scope>
    <source>
        <strain evidence="3">378</strain>
    </source>
</reference>
<dbReference type="InterPro" id="IPR012547">
    <property type="entry name" value="PDDEXK_9"/>
</dbReference>
<evidence type="ECO:0000259" key="2">
    <source>
        <dbReference type="Pfam" id="PF09820"/>
    </source>
</evidence>
<evidence type="ECO:0000313" key="3">
    <source>
        <dbReference type="EMBL" id="MBU3843293.1"/>
    </source>
</evidence>
<dbReference type="AlphaFoldDB" id="A0A948TEH2"/>
<sequence length="782" mass="87720">MEKLPLAGKDAEVLKALPKIPLGVSHWDMLTDGNFLIVDKTAKIADLVACPLVFFARPRRMGKSTLCSMLEELFTHGTSRFAGTKIYDLWPEDKDRTYPVIRLSFNEIAGEDLSKFEQSLKSALINTFSDAGFPEVESFDRNEVLTGFLGRFTKIAKKHKLVFLIDEWDSPLYNNLDKEDAFKVAKGVLRDFYSWLCGVPNLRFVLVTGIMRYRENSLLSGQQDIQDLSMDPDFADLLGYTQDDIEHAFAKYIPLACERLHLTKDELFERLRVHYDGFCFDENASVKVYCPYAINKFFSLVKSPTDVPYFGSFWMESADARLALISYLREHTLEAAELEQICQQRFTLSYQEITEANCFGKVKFKQLLVHAGYFSILSIAGNELDSDDEPEPPEKRKFTCGITNKDVEDVFVPVLTKYLLGFDEQKISELDKANARAQHFLLKGDMEQTCMQLNLGLCKIGYSILHDAKEVLYAFFLDQALRSKKIETDREDENNLGRSDFVAKTKDHIYVFELKRLSKATSTKDDQHSMLDVAEQQMISRGYGSNHMGKGKPVTGVALVICDKYRQICAWRTIAPAASGGLKRTEGFIEPLNIGTQQQVQPRGSVQSLQQLWGQGQQIPQGAQVPQVSLLQSVAQAQQLLQLQQALQLLQGAQILPVQQESQAAQVQQLLQLLQALQLLQGTQIVPMQQANQGALVQQTTQGAPVQQATQGAHAQQATQGAPVQQEPQAVQAQQLTQLLQGLQLLQQGAQIVPVQQVPQGAQVQPKAESTVPPQDPQNNHQ</sequence>
<dbReference type="EMBL" id="JAHLFE010000006">
    <property type="protein sequence ID" value="MBU3843293.1"/>
    <property type="molecule type" value="Genomic_DNA"/>
</dbReference>
<dbReference type="InterPro" id="IPR018631">
    <property type="entry name" value="AAA-ATPase-like_dom"/>
</dbReference>
<comment type="caution">
    <text evidence="3">The sequence shown here is derived from an EMBL/GenBank/DDBJ whole genome shotgun (WGS) entry which is preliminary data.</text>
</comment>
<reference evidence="3" key="2">
    <citation type="submission" date="2021-04" db="EMBL/GenBank/DDBJ databases">
        <authorList>
            <person name="Gilroy R."/>
        </authorList>
    </citation>
    <scope>NUCLEOTIDE SEQUENCE</scope>
    <source>
        <strain evidence="3">378</strain>
    </source>
</reference>
<dbReference type="PANTHER" id="PTHR34825:SF1">
    <property type="entry name" value="AAA-ATPASE-LIKE DOMAIN-CONTAINING PROTEIN"/>
    <property type="match status" value="1"/>
</dbReference>
<name>A0A948TEH2_9GAMM</name>
<dbReference type="InterPro" id="IPR027417">
    <property type="entry name" value="P-loop_NTPase"/>
</dbReference>
<dbReference type="PANTHER" id="PTHR34825">
    <property type="entry name" value="CONSERVED PROTEIN, WITH A WEAK D-GALACTARATE DEHYDRATASE/ALTRONATE HYDROLASE DOMAIN"/>
    <property type="match status" value="1"/>
</dbReference>
<keyword evidence="3" id="KW-0067">ATP-binding</keyword>
<dbReference type="Pfam" id="PF08011">
    <property type="entry name" value="PDDEXK_9"/>
    <property type="match status" value="1"/>
</dbReference>
<dbReference type="Pfam" id="PF09820">
    <property type="entry name" value="AAA-ATPase_like"/>
    <property type="match status" value="1"/>
</dbReference>
<gene>
    <name evidence="3" type="ORF">H9847_00240</name>
</gene>
<organism evidence="3 4">
    <name type="scientific">Candidatus Anaerobiospirillum pullicola</name>
    <dbReference type="NCBI Taxonomy" id="2838451"/>
    <lineage>
        <taxon>Bacteria</taxon>
        <taxon>Pseudomonadati</taxon>
        <taxon>Pseudomonadota</taxon>
        <taxon>Gammaproteobacteria</taxon>
        <taxon>Aeromonadales</taxon>
        <taxon>Succinivibrionaceae</taxon>
        <taxon>Anaerobiospirillum</taxon>
    </lineage>
</organism>
<keyword evidence="3" id="KW-0547">Nucleotide-binding</keyword>
<protein>
    <submittedName>
        <fullName evidence="3">ATP-binding protein</fullName>
    </submittedName>
</protein>
<feature type="domain" description="AAA-ATPase-like" evidence="2">
    <location>
        <begin position="21"/>
        <end position="218"/>
    </location>
</feature>
<accession>A0A948TEH2</accession>